<keyword evidence="4" id="KW-1185">Reference proteome</keyword>
<dbReference type="AlphaFoldDB" id="A0A2T0KHH6"/>
<evidence type="ECO:0000256" key="1">
    <source>
        <dbReference type="SAM" id="MobiDB-lite"/>
    </source>
</evidence>
<dbReference type="Gene3D" id="2.80.10.50">
    <property type="match status" value="1"/>
</dbReference>
<keyword evidence="2" id="KW-0472">Membrane</keyword>
<comment type="caution">
    <text evidence="3">The sequence shown here is derived from an EMBL/GenBank/DDBJ whole genome shotgun (WGS) entry which is preliminary data.</text>
</comment>
<sequence length="327" mass="34852">MRDTLEFLAALKRLKDQSGHTFRQLETIAARNQDLLPRSTVADVLRRQTLPRADLVAAFVRACAGQEHVEAWVQARNRLAEAGPPITETSHSSRTPARVPLRAGASWRKLRGIVVLSAAVLVAGASVAVLAADREVDAEGMRPSIETSSPAAGTSRTLPVDGWYHIVPAHIGDQSLCLGEGRERNKRTDRPLAVQRPCSDVAPDTFLAATGIAGAYEIRWHNPVEGVGCLSVDDALIKAGALLQPADCAGAPHQRFFLEPSDHPRRGGFRIRPLHSGLCIGALGGPADVDSGAEAKQSECTGEADQQFSLRPVARASRTSVQQPGGG</sequence>
<evidence type="ECO:0008006" key="5">
    <source>
        <dbReference type="Google" id="ProtNLM"/>
    </source>
</evidence>
<dbReference type="Proteomes" id="UP000239415">
    <property type="component" value="Unassembled WGS sequence"/>
</dbReference>
<proteinExistence type="predicted"/>
<protein>
    <recommendedName>
        <fullName evidence="5">Ricin-type beta-trefoil lectin protein</fullName>
    </recommendedName>
</protein>
<dbReference type="CDD" id="cd00161">
    <property type="entry name" value="beta-trefoil_Ricin-like"/>
    <property type="match status" value="1"/>
</dbReference>
<gene>
    <name evidence="3" type="ORF">CLV67_104420</name>
</gene>
<organism evidence="3 4">
    <name type="scientific">Actinoplanes italicus</name>
    <dbReference type="NCBI Taxonomy" id="113567"/>
    <lineage>
        <taxon>Bacteria</taxon>
        <taxon>Bacillati</taxon>
        <taxon>Actinomycetota</taxon>
        <taxon>Actinomycetes</taxon>
        <taxon>Micromonosporales</taxon>
        <taxon>Micromonosporaceae</taxon>
        <taxon>Actinoplanes</taxon>
    </lineage>
</organism>
<feature type="compositionally biased region" description="Polar residues" evidence="1">
    <location>
        <begin position="317"/>
        <end position="327"/>
    </location>
</feature>
<keyword evidence="2" id="KW-1133">Transmembrane helix</keyword>
<keyword evidence="2" id="KW-0812">Transmembrane</keyword>
<accession>A0A2T0KHH6</accession>
<feature type="compositionally biased region" description="Polar residues" evidence="1">
    <location>
        <begin position="298"/>
        <end position="309"/>
    </location>
</feature>
<evidence type="ECO:0000313" key="4">
    <source>
        <dbReference type="Proteomes" id="UP000239415"/>
    </source>
</evidence>
<feature type="region of interest" description="Disordered" evidence="1">
    <location>
        <begin position="290"/>
        <end position="327"/>
    </location>
</feature>
<dbReference type="SUPFAM" id="SSF50370">
    <property type="entry name" value="Ricin B-like lectins"/>
    <property type="match status" value="1"/>
</dbReference>
<feature type="transmembrane region" description="Helical" evidence="2">
    <location>
        <begin position="112"/>
        <end position="132"/>
    </location>
</feature>
<name>A0A2T0KHH6_9ACTN</name>
<reference evidence="3 4" key="1">
    <citation type="submission" date="2018-03" db="EMBL/GenBank/DDBJ databases">
        <title>Genomic Encyclopedia of Archaeal and Bacterial Type Strains, Phase II (KMG-II): from individual species to whole genera.</title>
        <authorList>
            <person name="Goeker M."/>
        </authorList>
    </citation>
    <scope>NUCLEOTIDE SEQUENCE [LARGE SCALE GENOMIC DNA]</scope>
    <source>
        <strain evidence="3 4">DSM 43146</strain>
    </source>
</reference>
<evidence type="ECO:0000313" key="3">
    <source>
        <dbReference type="EMBL" id="PRX22892.1"/>
    </source>
</evidence>
<dbReference type="EMBL" id="PVMZ01000004">
    <property type="protein sequence ID" value="PRX22892.1"/>
    <property type="molecule type" value="Genomic_DNA"/>
</dbReference>
<dbReference type="InterPro" id="IPR035992">
    <property type="entry name" value="Ricin_B-like_lectins"/>
</dbReference>
<evidence type="ECO:0000256" key="2">
    <source>
        <dbReference type="SAM" id="Phobius"/>
    </source>
</evidence>